<dbReference type="SUPFAM" id="SSF54523">
    <property type="entry name" value="Pili subunits"/>
    <property type="match status" value="1"/>
</dbReference>
<sequence length="133" mass="14536">MIANKPGYHGVGWAHGIAATLLLSSGVACGRLNHPPEEQTQKDLELLRTALLIYRKDRGHLPSDPEGLSALVGPYLDDEYALNDAWEHRAVYRRIEATAKTAEAFIVYSIGKNGIDEGGRGDDIVVRSDSVPR</sequence>
<keyword evidence="3" id="KW-1185">Reference proteome</keyword>
<accession>A0ABV8T0R3</accession>
<gene>
    <name evidence="2" type="ORF">ACFPN2_28335</name>
</gene>
<proteinExistence type="predicted"/>
<reference evidence="3" key="1">
    <citation type="journal article" date="2019" name="Int. J. Syst. Evol. Microbiol.">
        <title>The Global Catalogue of Microorganisms (GCM) 10K type strain sequencing project: providing services to taxonomists for standard genome sequencing and annotation.</title>
        <authorList>
            <consortium name="The Broad Institute Genomics Platform"/>
            <consortium name="The Broad Institute Genome Sequencing Center for Infectious Disease"/>
            <person name="Wu L."/>
            <person name="Ma J."/>
        </authorList>
    </citation>
    <scope>NUCLEOTIDE SEQUENCE [LARGE SCALE GENOMIC DNA]</scope>
    <source>
        <strain evidence="3">CGMCC 1.10759</strain>
    </source>
</reference>
<feature type="domain" description="Type II secretion system protein GspG C-terminal" evidence="1">
    <location>
        <begin position="34"/>
        <end position="125"/>
    </location>
</feature>
<comment type="caution">
    <text evidence="2">The sequence shown here is derived from an EMBL/GenBank/DDBJ whole genome shotgun (WGS) entry which is preliminary data.</text>
</comment>
<protein>
    <submittedName>
        <fullName evidence="2">Type II secretion system protein GspG</fullName>
    </submittedName>
</protein>
<evidence type="ECO:0000313" key="2">
    <source>
        <dbReference type="EMBL" id="MFC4313025.1"/>
    </source>
</evidence>
<evidence type="ECO:0000259" key="1">
    <source>
        <dbReference type="Pfam" id="PF08334"/>
    </source>
</evidence>
<dbReference type="EMBL" id="JBHSDU010000015">
    <property type="protein sequence ID" value="MFC4313025.1"/>
    <property type="molecule type" value="Genomic_DNA"/>
</dbReference>
<evidence type="ECO:0000313" key="3">
    <source>
        <dbReference type="Proteomes" id="UP001595904"/>
    </source>
</evidence>
<name>A0ABV8T0R3_9GAMM</name>
<organism evidence="2 3">
    <name type="scientific">Steroidobacter flavus</name>
    <dbReference type="NCBI Taxonomy" id="1842136"/>
    <lineage>
        <taxon>Bacteria</taxon>
        <taxon>Pseudomonadati</taxon>
        <taxon>Pseudomonadota</taxon>
        <taxon>Gammaproteobacteria</taxon>
        <taxon>Steroidobacterales</taxon>
        <taxon>Steroidobacteraceae</taxon>
        <taxon>Steroidobacter</taxon>
    </lineage>
</organism>
<dbReference type="Proteomes" id="UP001595904">
    <property type="component" value="Unassembled WGS sequence"/>
</dbReference>
<dbReference type="Pfam" id="PF08334">
    <property type="entry name" value="T2SSG"/>
    <property type="match status" value="1"/>
</dbReference>
<dbReference type="PROSITE" id="PS51257">
    <property type="entry name" value="PROKAR_LIPOPROTEIN"/>
    <property type="match status" value="1"/>
</dbReference>
<dbReference type="InterPro" id="IPR013545">
    <property type="entry name" value="T2SS_protein-GspG_C"/>
</dbReference>
<dbReference type="RefSeq" id="WP_380602989.1">
    <property type="nucleotide sequence ID" value="NZ_JBHSDU010000015.1"/>
</dbReference>
<dbReference type="Gene3D" id="3.30.700.10">
    <property type="entry name" value="Glycoprotein, Type 4 Pilin"/>
    <property type="match status" value="1"/>
</dbReference>
<dbReference type="InterPro" id="IPR045584">
    <property type="entry name" value="Pilin-like"/>
</dbReference>